<keyword evidence="4 9" id="KW-0812">Transmembrane</keyword>
<feature type="transmembrane region" description="Helical" evidence="9">
    <location>
        <begin position="507"/>
        <end position="529"/>
    </location>
</feature>
<dbReference type="InterPro" id="IPR004648">
    <property type="entry name" value="Oligpept_transpt"/>
</dbReference>
<name>A0A2S4UB27_9BASI</name>
<feature type="transmembrane region" description="Helical" evidence="9">
    <location>
        <begin position="367"/>
        <end position="396"/>
    </location>
</feature>
<comment type="subcellular location">
    <subcellularLocation>
        <location evidence="1">Membrane</location>
        <topology evidence="1">Multi-pass membrane protein</topology>
    </subcellularLocation>
</comment>
<feature type="transmembrane region" description="Helical" evidence="9">
    <location>
        <begin position="589"/>
        <end position="611"/>
    </location>
</feature>
<keyword evidence="8 9" id="KW-0472">Membrane</keyword>
<dbReference type="InterPro" id="IPR004813">
    <property type="entry name" value="OPT"/>
</dbReference>
<gene>
    <name evidence="10" type="ORF">PSHT_16192</name>
</gene>
<evidence type="ECO:0008006" key="12">
    <source>
        <dbReference type="Google" id="ProtNLM"/>
    </source>
</evidence>
<dbReference type="Proteomes" id="UP000238274">
    <property type="component" value="Unassembled WGS sequence"/>
</dbReference>
<keyword evidence="7 9" id="KW-1133">Transmembrane helix</keyword>
<reference evidence="11" key="2">
    <citation type="journal article" date="2018" name="BMC Genomics">
        <title>Genomic insights into host adaptation between the wheat stripe rust pathogen (Puccinia striiformis f. sp. tritici) and the barley stripe rust pathogen (Puccinia striiformis f. sp. hordei).</title>
        <authorList>
            <person name="Xia C."/>
            <person name="Wang M."/>
            <person name="Yin C."/>
            <person name="Cornejo O.E."/>
            <person name="Hulbert S.H."/>
            <person name="Chen X."/>
        </authorList>
    </citation>
    <scope>NUCLEOTIDE SEQUENCE [LARGE SCALE GENOMIC DNA]</scope>
    <source>
        <strain evidence="11">93TX-2</strain>
    </source>
</reference>
<dbReference type="GO" id="GO:0035673">
    <property type="term" value="F:oligopeptide transmembrane transporter activity"/>
    <property type="evidence" value="ECO:0007669"/>
    <property type="project" value="InterPro"/>
</dbReference>
<evidence type="ECO:0000256" key="6">
    <source>
        <dbReference type="ARBA" id="ARBA00022927"/>
    </source>
</evidence>
<dbReference type="PANTHER" id="PTHR22601">
    <property type="entry name" value="ISP4 LIKE PROTEIN"/>
    <property type="match status" value="1"/>
</dbReference>
<sequence>TKSRLRRQERHVYLSKRLTTSVLWTTGSTSLSVHLTPTSRSTRWDPNENYKRNFKKNSRKLRTMSKDSARYVKLDGHEPAEAYDEFQAEQEGDLLLRPILYDDTLDRASSHDTSKGITEAKNRSGRISISSPVLSPEFSEDRVHRRPKHPEGSAESMVAKVVSETDDPTMLTNTIRVWLIGGALGAMGAGINQIFFFKSNGIGFGGFFITLVSYAAGKLMAATLPAWNIKLPNPFGFKSTRRTNPWAFEVSLNPGAFSMKEHMLIGVLAGCASSAAYAGDIVAVQDLYYHVSSRYGTFRGSTLILSTQLLGFGLSGLSYSILIRPTAMIWPSSLVVVTLYNTLHAVDDGTQESRDFTKARMKFFTTIFLLIFVYQFLPSVLAPTLTSISIICIINNRSTFMRVLGSAYTGAGLLTISLDWTVIGSVGSLFTPFYASFNYFAGMAWSMWTVVPLMWYFDFWDNRSFGDNAVSARLFDRNYKKYNVSAVVRPDFTLASRKLGPIQLTPYFAASYGVSFAVLTSAVVTVFLFHSEDIKSALSARNKISTDVHVEIMERNYENVPTSWYAWIGGTMFCASIFVVLFYPLQCPVWALLLALGMSTFFIIPMVCSILQSTLPYSDHVFRSLTVGDTLKATTNTQIGLNVITEFVAGILLPGRPLANITFKVYGYMTMSQCLDLASDLKLGIYAKIPPKDMFIFQICGTSIGAVINYIFIRSVIADKREMLDGTVVDPSGQWTGRKPEIFYSASVIWGLIGPLKFFSGQYRVLFWGFPIGALLPIVPWYMSRNNPKSVWRKLSIPLFLHGAITPPQIPTNVIGVGFMAAFFSQYWALKYRPKWFEKYNYVLSSALDAGTSLNALAVYMLGLEGFHSWWNPTSDAEHCKPGS</sequence>
<protein>
    <recommendedName>
        <fullName evidence="12">OPT family small oligopeptide transporter</fullName>
    </recommendedName>
</protein>
<dbReference type="VEuPathDB" id="FungiDB:PSHT_16192"/>
<dbReference type="VEuPathDB" id="FungiDB:PSTT_02921"/>
<evidence type="ECO:0000256" key="4">
    <source>
        <dbReference type="ARBA" id="ARBA00022692"/>
    </source>
</evidence>
<evidence type="ECO:0000256" key="2">
    <source>
        <dbReference type="ARBA" id="ARBA00008807"/>
    </source>
</evidence>
<dbReference type="AlphaFoldDB" id="A0A2S4UB27"/>
<dbReference type="OrthoDB" id="9986677at2759"/>
<evidence type="ECO:0000256" key="3">
    <source>
        <dbReference type="ARBA" id="ARBA00022448"/>
    </source>
</evidence>
<comment type="caution">
    <text evidence="10">The sequence shown here is derived from an EMBL/GenBank/DDBJ whole genome shotgun (WGS) entry which is preliminary data.</text>
</comment>
<reference evidence="10 11" key="1">
    <citation type="submission" date="2017-12" db="EMBL/GenBank/DDBJ databases">
        <title>Gene loss provides genomic basis for host adaptation in cereal stripe rust fungi.</title>
        <authorList>
            <person name="Xia C."/>
        </authorList>
    </citation>
    <scope>NUCLEOTIDE SEQUENCE [LARGE SCALE GENOMIC DNA]</scope>
    <source>
        <strain evidence="10 11">93TX-2</strain>
    </source>
</reference>
<dbReference type="NCBIfam" id="TIGR00728">
    <property type="entry name" value="OPT_sfam"/>
    <property type="match status" value="1"/>
</dbReference>
<keyword evidence="5" id="KW-0571">Peptide transport</keyword>
<feature type="transmembrane region" description="Helical" evidence="9">
    <location>
        <begin position="408"/>
        <end position="430"/>
    </location>
</feature>
<dbReference type="GO" id="GO:0016020">
    <property type="term" value="C:membrane"/>
    <property type="evidence" value="ECO:0007669"/>
    <property type="project" value="UniProtKB-SubCell"/>
</dbReference>
<evidence type="ECO:0000256" key="1">
    <source>
        <dbReference type="ARBA" id="ARBA00004141"/>
    </source>
</evidence>
<feature type="transmembrane region" description="Helical" evidence="9">
    <location>
        <begin position="695"/>
        <end position="713"/>
    </location>
</feature>
<evidence type="ECO:0000256" key="5">
    <source>
        <dbReference type="ARBA" id="ARBA00022856"/>
    </source>
</evidence>
<keyword evidence="6" id="KW-0653">Protein transport</keyword>
<keyword evidence="3" id="KW-0813">Transport</keyword>
<feature type="non-terminal residue" evidence="10">
    <location>
        <position position="1"/>
    </location>
</feature>
<evidence type="ECO:0000313" key="10">
    <source>
        <dbReference type="EMBL" id="POV94485.1"/>
    </source>
</evidence>
<comment type="similarity">
    <text evidence="2">Belongs to the oligopeptide OPT transporter family.</text>
</comment>
<keyword evidence="11" id="KW-1185">Reference proteome</keyword>
<feature type="transmembrane region" description="Helical" evidence="9">
    <location>
        <begin position="303"/>
        <end position="322"/>
    </location>
</feature>
<reference evidence="11" key="3">
    <citation type="journal article" date="2018" name="Mol. Plant Microbe Interact.">
        <title>Genome sequence resources for the wheat stripe rust pathogen (Puccinia striiformis f. sp. tritici) and the barley stripe rust pathogen (Puccinia striiformis f. sp. hordei).</title>
        <authorList>
            <person name="Xia C."/>
            <person name="Wang M."/>
            <person name="Yin C."/>
            <person name="Cornejo O.E."/>
            <person name="Hulbert S.H."/>
            <person name="Chen X."/>
        </authorList>
    </citation>
    <scope>NUCLEOTIDE SEQUENCE [LARGE SCALE GENOMIC DNA]</scope>
    <source>
        <strain evidence="11">93TX-2</strain>
    </source>
</reference>
<organism evidence="10 11">
    <name type="scientific">Puccinia striiformis</name>
    <dbReference type="NCBI Taxonomy" id="27350"/>
    <lineage>
        <taxon>Eukaryota</taxon>
        <taxon>Fungi</taxon>
        <taxon>Dikarya</taxon>
        <taxon>Basidiomycota</taxon>
        <taxon>Pucciniomycotina</taxon>
        <taxon>Pucciniomycetes</taxon>
        <taxon>Pucciniales</taxon>
        <taxon>Pucciniaceae</taxon>
        <taxon>Puccinia</taxon>
    </lineage>
</organism>
<evidence type="ECO:0000256" key="9">
    <source>
        <dbReference type="SAM" id="Phobius"/>
    </source>
</evidence>
<feature type="transmembrane region" description="Helical" evidence="9">
    <location>
        <begin position="202"/>
        <end position="221"/>
    </location>
</feature>
<dbReference type="Pfam" id="PF03169">
    <property type="entry name" value="OPT"/>
    <property type="match status" value="2"/>
</dbReference>
<proteinExistence type="inferred from homology"/>
<feature type="transmembrane region" description="Helical" evidence="9">
    <location>
        <begin position="564"/>
        <end position="583"/>
    </location>
</feature>
<feature type="transmembrane region" description="Helical" evidence="9">
    <location>
        <begin position="766"/>
        <end position="783"/>
    </location>
</feature>
<evidence type="ECO:0000256" key="8">
    <source>
        <dbReference type="ARBA" id="ARBA00023136"/>
    </source>
</evidence>
<feature type="transmembrane region" description="Helical" evidence="9">
    <location>
        <begin position="810"/>
        <end position="830"/>
    </location>
</feature>
<accession>A0A2S4UB27</accession>
<feature type="transmembrane region" description="Helical" evidence="9">
    <location>
        <begin position="328"/>
        <end position="346"/>
    </location>
</feature>
<feature type="transmembrane region" description="Helical" evidence="9">
    <location>
        <begin position="177"/>
        <end position="196"/>
    </location>
</feature>
<evidence type="ECO:0000313" key="11">
    <source>
        <dbReference type="Proteomes" id="UP000238274"/>
    </source>
</evidence>
<evidence type="ECO:0000256" key="7">
    <source>
        <dbReference type="ARBA" id="ARBA00022989"/>
    </source>
</evidence>
<dbReference type="EMBL" id="PKSM01000487">
    <property type="protein sequence ID" value="POV94485.1"/>
    <property type="molecule type" value="Genomic_DNA"/>
</dbReference>
<feature type="transmembrane region" description="Helical" evidence="9">
    <location>
        <begin position="437"/>
        <end position="457"/>
    </location>
</feature>
<feature type="transmembrane region" description="Helical" evidence="9">
    <location>
        <begin position="842"/>
        <end position="863"/>
    </location>
</feature>
<dbReference type="GO" id="GO:0015031">
    <property type="term" value="P:protein transport"/>
    <property type="evidence" value="ECO:0007669"/>
    <property type="project" value="UniProtKB-KW"/>
</dbReference>